<dbReference type="Proteomes" id="UP001464891">
    <property type="component" value="Unassembled WGS sequence"/>
</dbReference>
<gene>
    <name evidence="1" type="ORF">NC998_26215</name>
</gene>
<proteinExistence type="predicted"/>
<keyword evidence="2" id="KW-1185">Reference proteome</keyword>
<name>A0ABV0JFM0_9CYAN</name>
<reference evidence="1 2" key="1">
    <citation type="submission" date="2022-04" db="EMBL/GenBank/DDBJ databases">
        <title>Positive selection, recombination, and allopatry shape intraspecific diversity of widespread and dominant cyanobacteria.</title>
        <authorList>
            <person name="Wei J."/>
            <person name="Shu W."/>
            <person name="Hu C."/>
        </authorList>
    </citation>
    <scope>NUCLEOTIDE SEQUENCE [LARGE SCALE GENOMIC DNA]</scope>
    <source>
        <strain evidence="1 2">GB2-A4</strain>
    </source>
</reference>
<sequence length="123" mass="14311">MARPKLEDKQKNVGEARKLYTRTEAIKLLGLGSRNTLRAYEWLAIFNVLDYRELMRVDGQIKRGRPLCHYQLWVLAKIQKMYNAVPNGCEAYTEVRQFLKDNPCLIDSQAYVEEMASLIRNSA</sequence>
<dbReference type="EMBL" id="JAMPKM010000035">
    <property type="protein sequence ID" value="MEP0820589.1"/>
    <property type="molecule type" value="Genomic_DNA"/>
</dbReference>
<evidence type="ECO:0000313" key="2">
    <source>
        <dbReference type="Proteomes" id="UP001464891"/>
    </source>
</evidence>
<evidence type="ECO:0000313" key="1">
    <source>
        <dbReference type="EMBL" id="MEP0820589.1"/>
    </source>
</evidence>
<dbReference type="RefSeq" id="WP_190443560.1">
    <property type="nucleotide sequence ID" value="NZ_JAMPKM010000035.1"/>
</dbReference>
<organism evidence="1 2">
    <name type="scientific">Trichocoleus desertorum GB2-A4</name>
    <dbReference type="NCBI Taxonomy" id="2933944"/>
    <lineage>
        <taxon>Bacteria</taxon>
        <taxon>Bacillati</taxon>
        <taxon>Cyanobacteriota</taxon>
        <taxon>Cyanophyceae</taxon>
        <taxon>Leptolyngbyales</taxon>
        <taxon>Trichocoleusaceae</taxon>
        <taxon>Trichocoleus</taxon>
    </lineage>
</organism>
<protein>
    <submittedName>
        <fullName evidence="1">Uncharacterized protein</fullName>
    </submittedName>
</protein>
<comment type="caution">
    <text evidence="1">The sequence shown here is derived from an EMBL/GenBank/DDBJ whole genome shotgun (WGS) entry which is preliminary data.</text>
</comment>
<accession>A0ABV0JFM0</accession>